<reference evidence="1" key="1">
    <citation type="submission" date="2023-04" db="EMBL/GenBank/DDBJ databases">
        <title>Draft Genome sequencing of Naganishia species isolated from polar environments using Oxford Nanopore Technology.</title>
        <authorList>
            <person name="Leo P."/>
            <person name="Venkateswaran K."/>
        </authorList>
    </citation>
    <scope>NUCLEOTIDE SEQUENCE</scope>
    <source>
        <strain evidence="1">MNA-CCFEE 5262</strain>
    </source>
</reference>
<dbReference type="EMBL" id="JASBWS010000058">
    <property type="protein sequence ID" value="KAJ9103593.1"/>
    <property type="molecule type" value="Genomic_DNA"/>
</dbReference>
<dbReference type="Proteomes" id="UP001230649">
    <property type="component" value="Unassembled WGS sequence"/>
</dbReference>
<accession>A0ACC2VWR4</accession>
<organism evidence="1 2">
    <name type="scientific">Naganishia adeliensis</name>
    <dbReference type="NCBI Taxonomy" id="92952"/>
    <lineage>
        <taxon>Eukaryota</taxon>
        <taxon>Fungi</taxon>
        <taxon>Dikarya</taxon>
        <taxon>Basidiomycota</taxon>
        <taxon>Agaricomycotina</taxon>
        <taxon>Tremellomycetes</taxon>
        <taxon>Filobasidiales</taxon>
        <taxon>Filobasidiaceae</taxon>
        <taxon>Naganishia</taxon>
    </lineage>
</organism>
<comment type="caution">
    <text evidence="1">The sequence shown here is derived from an EMBL/GenBank/DDBJ whole genome shotgun (WGS) entry which is preliminary data.</text>
</comment>
<keyword evidence="2" id="KW-1185">Reference proteome</keyword>
<evidence type="ECO:0000313" key="1">
    <source>
        <dbReference type="EMBL" id="KAJ9103593.1"/>
    </source>
</evidence>
<gene>
    <name evidence="1" type="ORF">QFC20_004749</name>
</gene>
<name>A0ACC2VWR4_9TREE</name>
<protein>
    <submittedName>
        <fullName evidence="1">Uncharacterized protein</fullName>
    </submittedName>
</protein>
<proteinExistence type="predicted"/>
<evidence type="ECO:0000313" key="2">
    <source>
        <dbReference type="Proteomes" id="UP001230649"/>
    </source>
</evidence>
<sequence>MRAGRESDLTGLLLLAPVLPIFPFVQARITTRPDGQTNTPYANVTAIALIDNSPNNLHSSIKRLTGHIALGPVSDRIAELTFYRIDSASSSRFVPLDDDDDDGQDKHPISEFDTWFEEDELDGCPVVPLPPRMTTTAELYPRIYELEAELQLEDVETRLAESHASDVRHIAKYEDLKSRYKTLKRRYKDAVNALSVFRQRLHMISLQLDDTQKLLRGAKKELYRNQEQHTRQMYRLCWGGLGLGTCVAAAAFGKGAYDMMKRWFDKVQSKALEERRFGASLPISDWLTAGAGDDESEEDQREQSALSDPSPNPSPVHSPTADQSLTEDLASASACHMDCFSRHPVLDTFKTETTLPAHDSGAAFTDSEGDGSKFANTQKRSAQPTNDASQLTKRAPASDTGLLSPPSAPSPTQVNSVVSNNMPSILDACAADSSLTDIASKSGSPSLTPDVTHDLKQQAIPQKDIFGEMVDECVPITTANTSSGSFRDPEELSQARLIYDLSDPWSTSSTRTNSGANGELVDDIVDVSEIENANARAEDASSTESLMPNSADGATSSLTTLGATVTTYSSSLFNDAIDGELRSNGPTFGNESHILGQIETDDADDSSIRSYSSVSVTTIAFESHYADEPKVTADPSTVETQPLSIEPSERERIANGWSNLHSSIANSGHGNNFRSIGTELTDGRGRAPAAAAQPRLQQRMPEEPFRIGSKAIEQRNQAKAVKTDLPEADVRTYIEGGKLNLCCFSPMYRLTQRKNLPRLGEPAVEHEETAQLATLGAGVQEKPTSNYTSSGWTSVNKGERAESFAEIAHPARNVRVAASSEGLLDNQHPSLPKKRSNGPRGSRGNGPQSKTSKRKRVNELVEERAEEEASVKESPAEEDVDACSEEGSITPTQSTVSGLSRKLFHLPGFAWDCLERSRYLKKTTSTI</sequence>